<feature type="compositionally biased region" description="Basic and acidic residues" evidence="5">
    <location>
        <begin position="203"/>
        <end position="225"/>
    </location>
</feature>
<keyword evidence="4" id="KW-0539">Nucleus</keyword>
<evidence type="ECO:0000259" key="7">
    <source>
        <dbReference type="Pfam" id="PF17682"/>
    </source>
</evidence>
<dbReference type="Gene3D" id="3.30.200.160">
    <property type="entry name" value="TFIIIC, subcomplex tauA, subunit Sfc1, barrel domain"/>
    <property type="match status" value="1"/>
</dbReference>
<dbReference type="AlphaFoldDB" id="A0AA39FB48"/>
<dbReference type="PANTHER" id="PTHR13230:SF5">
    <property type="entry name" value="GENERAL TRANSCRIPTION FACTOR 3C POLYPEPTIDE 5"/>
    <property type="match status" value="1"/>
</dbReference>
<keyword evidence="3" id="KW-0804">Transcription</keyword>
<evidence type="ECO:0000256" key="5">
    <source>
        <dbReference type="SAM" id="MobiDB-lite"/>
    </source>
</evidence>
<dbReference type="PANTHER" id="PTHR13230">
    <property type="entry name" value="GENERAL TRANSCRIPTION FACTOR IIIC, POLYPEPTIDE 5"/>
    <property type="match status" value="1"/>
</dbReference>
<dbReference type="InterPro" id="IPR041499">
    <property type="entry name" value="Tfc1/Sfc1_N"/>
</dbReference>
<feature type="region of interest" description="Disordered" evidence="5">
    <location>
        <begin position="594"/>
        <end position="653"/>
    </location>
</feature>
<feature type="compositionally biased region" description="Basic and acidic residues" evidence="5">
    <location>
        <begin position="42"/>
        <end position="54"/>
    </location>
</feature>
<evidence type="ECO:0000259" key="6">
    <source>
        <dbReference type="Pfam" id="PF09734"/>
    </source>
</evidence>
<dbReference type="GO" id="GO:0000127">
    <property type="term" value="C:transcription factor TFIIIC complex"/>
    <property type="evidence" value="ECO:0007669"/>
    <property type="project" value="InterPro"/>
</dbReference>
<dbReference type="Proteomes" id="UP001168990">
    <property type="component" value="Unassembled WGS sequence"/>
</dbReference>
<evidence type="ECO:0008006" key="10">
    <source>
        <dbReference type="Google" id="ProtNLM"/>
    </source>
</evidence>
<dbReference type="GO" id="GO:0001003">
    <property type="term" value="F:RNA polymerase III type 2 promoter sequence-specific DNA binding"/>
    <property type="evidence" value="ECO:0007669"/>
    <property type="project" value="TreeGrafter"/>
</dbReference>
<keyword evidence="9" id="KW-1185">Reference proteome</keyword>
<dbReference type="Pfam" id="PF09734">
    <property type="entry name" value="Tau95"/>
    <property type="match status" value="1"/>
</dbReference>
<dbReference type="InterPro" id="IPR042536">
    <property type="entry name" value="TFIIIC_tauA_Sfc1"/>
</dbReference>
<evidence type="ECO:0000313" key="8">
    <source>
        <dbReference type="EMBL" id="KAK0166308.1"/>
    </source>
</evidence>
<feature type="compositionally biased region" description="Acidic residues" evidence="5">
    <location>
        <begin position="29"/>
        <end position="41"/>
    </location>
</feature>
<dbReference type="GO" id="GO:0005634">
    <property type="term" value="C:nucleus"/>
    <property type="evidence" value="ECO:0007669"/>
    <property type="project" value="UniProtKB-SubCell"/>
</dbReference>
<dbReference type="InterPro" id="IPR019136">
    <property type="entry name" value="TF_IIIC_su-5_HTH"/>
</dbReference>
<name>A0AA39FB48_9HYME</name>
<evidence type="ECO:0000313" key="9">
    <source>
        <dbReference type="Proteomes" id="UP001168990"/>
    </source>
</evidence>
<feature type="compositionally biased region" description="Acidic residues" evidence="5">
    <location>
        <begin position="1"/>
        <end position="11"/>
    </location>
</feature>
<gene>
    <name evidence="8" type="ORF">PV328_004741</name>
</gene>
<dbReference type="GO" id="GO:0001002">
    <property type="term" value="F:RNA polymerase III type 1 promoter sequence-specific DNA binding"/>
    <property type="evidence" value="ECO:0007669"/>
    <property type="project" value="TreeGrafter"/>
</dbReference>
<dbReference type="GO" id="GO:0006384">
    <property type="term" value="P:transcription initiation at RNA polymerase III promoter"/>
    <property type="evidence" value="ECO:0007669"/>
    <property type="project" value="InterPro"/>
</dbReference>
<protein>
    <recommendedName>
        <fullName evidence="10">General transcription factor 3C polypeptide 5</fullName>
    </recommendedName>
</protein>
<evidence type="ECO:0000256" key="4">
    <source>
        <dbReference type="ARBA" id="ARBA00023242"/>
    </source>
</evidence>
<feature type="region of interest" description="Disordered" evidence="5">
    <location>
        <begin position="203"/>
        <end position="248"/>
    </location>
</feature>
<evidence type="ECO:0000256" key="1">
    <source>
        <dbReference type="ARBA" id="ARBA00004123"/>
    </source>
</evidence>
<reference evidence="8" key="1">
    <citation type="journal article" date="2023" name="bioRxiv">
        <title>Scaffold-level genome assemblies of two parasitoid biocontrol wasps reveal the parthenogenesis mechanism and an associated novel virus.</title>
        <authorList>
            <person name="Inwood S."/>
            <person name="Skelly J."/>
            <person name="Guhlin J."/>
            <person name="Harrop T."/>
            <person name="Goldson S."/>
            <person name="Dearden P."/>
        </authorList>
    </citation>
    <scope>NUCLEOTIDE SEQUENCE</scope>
    <source>
        <strain evidence="8">Irish</strain>
        <tissue evidence="8">Whole body</tissue>
    </source>
</reference>
<feature type="domain" description="Transcription factor IIIC subunit Tfc1/Sfc1 triple barrel" evidence="7">
    <location>
        <begin position="77"/>
        <end position="284"/>
    </location>
</feature>
<sequence>MDDIDDLLDNVDDPKDTDFNIKDYKDTVESEDSASYEEPNDNDPKANKNDKFTNYDELDEDRGPILPGGHHFDKKFICIRYPGNVVNPDKAIETLGGLTSISTTVNTSNRRLELRFRPSDGYCKPACGDRHEVSGFLLRIRVKKSRIKKTEEVSKAREPPDYRDLISAMSNNGRVTDKLTNETNNSNIDTEIQDLDTEKQISIDNDNEKHNESKNINDSNREKSLTKTTLPFGRQCDKNMPPTFDRHKYEDLSNDKDYTLPKLKVIGRVSTEFRFTGLCDFQYLPVTRDMNNLKKNECIYDSIYPTKIPPLNWLDNKVPYFLPPAVFSRMDSVQQYSMKTETKDSGIDSAVGKTRKRRAGFSNFIYFNSPTIPTQPPKGIETAMMVKFLNNSHLQLVRSIFDERPIWSKTALMRKSKFTGDQLRILLPTVAYYFVTGPWRVMWVRLGYDPRKDPSARIYQTLDYRLKSMHGLEQSIKGKRTYSNYILPYKSASMSKPKTAVLTNMKDVQDTKTEKYSSDDVYIYREGIIPPSRQMFYQYCDVHCDEIQEMLAKLPAPLPGAKCHEKRGWLPIGFDDQCREILNRQVRAVLRKQMNIPEDHPTSLPRKRPTVKDLKKAQARRNARLKKILRHKEALNKQKNSTANEEDEDWVDT</sequence>
<feature type="domain" description="Transcription factor IIIC subunit 5 HTH" evidence="6">
    <location>
        <begin position="321"/>
        <end position="465"/>
    </location>
</feature>
<feature type="compositionally biased region" description="Basic and acidic residues" evidence="5">
    <location>
        <begin position="12"/>
        <end position="28"/>
    </location>
</feature>
<dbReference type="EMBL" id="JAQQBS010001422">
    <property type="protein sequence ID" value="KAK0166308.1"/>
    <property type="molecule type" value="Genomic_DNA"/>
</dbReference>
<organism evidence="8 9">
    <name type="scientific">Microctonus aethiopoides</name>
    <dbReference type="NCBI Taxonomy" id="144406"/>
    <lineage>
        <taxon>Eukaryota</taxon>
        <taxon>Metazoa</taxon>
        <taxon>Ecdysozoa</taxon>
        <taxon>Arthropoda</taxon>
        <taxon>Hexapoda</taxon>
        <taxon>Insecta</taxon>
        <taxon>Pterygota</taxon>
        <taxon>Neoptera</taxon>
        <taxon>Endopterygota</taxon>
        <taxon>Hymenoptera</taxon>
        <taxon>Apocrita</taxon>
        <taxon>Ichneumonoidea</taxon>
        <taxon>Braconidae</taxon>
        <taxon>Euphorinae</taxon>
        <taxon>Microctonus</taxon>
    </lineage>
</organism>
<proteinExistence type="predicted"/>
<feature type="compositionally biased region" description="Basic residues" evidence="5">
    <location>
        <begin position="617"/>
        <end position="630"/>
    </location>
</feature>
<comment type="caution">
    <text evidence="8">The sequence shown here is derived from an EMBL/GenBank/DDBJ whole genome shotgun (WGS) entry which is preliminary data.</text>
</comment>
<dbReference type="InterPro" id="IPR040454">
    <property type="entry name" value="TF_IIIC_Tfc1/Sfc1"/>
</dbReference>
<accession>A0AA39FB48</accession>
<keyword evidence="2" id="KW-0238">DNA-binding</keyword>
<evidence type="ECO:0000256" key="2">
    <source>
        <dbReference type="ARBA" id="ARBA00023125"/>
    </source>
</evidence>
<feature type="compositionally biased region" description="Acidic residues" evidence="5">
    <location>
        <begin position="644"/>
        <end position="653"/>
    </location>
</feature>
<dbReference type="Pfam" id="PF17682">
    <property type="entry name" value="Tau95_N"/>
    <property type="match status" value="1"/>
</dbReference>
<comment type="subcellular location">
    <subcellularLocation>
        <location evidence="1">Nucleus</location>
    </subcellularLocation>
</comment>
<feature type="region of interest" description="Disordered" evidence="5">
    <location>
        <begin position="1"/>
        <end position="66"/>
    </location>
</feature>
<evidence type="ECO:0000256" key="3">
    <source>
        <dbReference type="ARBA" id="ARBA00023163"/>
    </source>
</evidence>
<reference evidence="8" key="2">
    <citation type="submission" date="2023-03" db="EMBL/GenBank/DDBJ databases">
        <authorList>
            <person name="Inwood S.N."/>
            <person name="Skelly J.G."/>
            <person name="Guhlin J."/>
            <person name="Harrop T.W.R."/>
            <person name="Goldson S.G."/>
            <person name="Dearden P.K."/>
        </authorList>
    </citation>
    <scope>NUCLEOTIDE SEQUENCE</scope>
    <source>
        <strain evidence="8">Irish</strain>
        <tissue evidence="8">Whole body</tissue>
    </source>
</reference>